<proteinExistence type="predicted"/>
<protein>
    <submittedName>
        <fullName evidence="1">Uncharacterized protein</fullName>
    </submittedName>
</protein>
<accession>A0A0F9N8G6</accession>
<gene>
    <name evidence="1" type="ORF">LCGC14_1059390</name>
</gene>
<comment type="caution">
    <text evidence="1">The sequence shown here is derived from an EMBL/GenBank/DDBJ whole genome shotgun (WGS) entry which is preliminary data.</text>
</comment>
<organism evidence="1">
    <name type="scientific">marine sediment metagenome</name>
    <dbReference type="NCBI Taxonomy" id="412755"/>
    <lineage>
        <taxon>unclassified sequences</taxon>
        <taxon>metagenomes</taxon>
        <taxon>ecological metagenomes</taxon>
    </lineage>
</organism>
<sequence length="192" mass="21703">MVHLHSEVPCLTGLSWPRRPSSINSAVVKMRICRKCGEEKPLDHFSKDSRVKNGFTRMCKSCLNKQIKERGQIKPRISALCEQCNAEFLAFKYDVEKKGGGRFCSRICRNRFNGINTSNIQTSIEGPKPSESKIAKQAQGAVNRGLKSGSLKKKPCEKCGKENVDAHHPNYSKPLDVIWLCRRHHQMEHGAK</sequence>
<name>A0A0F9N8G6_9ZZZZ</name>
<evidence type="ECO:0000313" key="1">
    <source>
        <dbReference type="EMBL" id="KKN08162.1"/>
    </source>
</evidence>
<dbReference type="EMBL" id="LAZR01004487">
    <property type="protein sequence ID" value="KKN08162.1"/>
    <property type="molecule type" value="Genomic_DNA"/>
</dbReference>
<dbReference type="AlphaFoldDB" id="A0A0F9N8G6"/>
<reference evidence="1" key="1">
    <citation type="journal article" date="2015" name="Nature">
        <title>Complex archaea that bridge the gap between prokaryotes and eukaryotes.</title>
        <authorList>
            <person name="Spang A."/>
            <person name="Saw J.H."/>
            <person name="Jorgensen S.L."/>
            <person name="Zaremba-Niedzwiedzka K."/>
            <person name="Martijn J."/>
            <person name="Lind A.E."/>
            <person name="van Eijk R."/>
            <person name="Schleper C."/>
            <person name="Guy L."/>
            <person name="Ettema T.J."/>
        </authorList>
    </citation>
    <scope>NUCLEOTIDE SEQUENCE</scope>
</reference>